<evidence type="ECO:0000259" key="12">
    <source>
        <dbReference type="Pfam" id="PF18448"/>
    </source>
</evidence>
<dbReference type="SUPFAM" id="SSF51445">
    <property type="entry name" value="(Trans)glycosidases"/>
    <property type="match status" value="1"/>
</dbReference>
<dbReference type="GO" id="GO:0009986">
    <property type="term" value="C:cell surface"/>
    <property type="evidence" value="ECO:0007669"/>
    <property type="project" value="TreeGrafter"/>
</dbReference>
<dbReference type="PANTHER" id="PTHR31297:SF41">
    <property type="entry name" value="ENDOGLUCANASE, PUTATIVE (AFU_ORTHOLOGUE AFUA_5G01830)-RELATED"/>
    <property type="match status" value="1"/>
</dbReference>
<dbReference type="RefSeq" id="WP_114381292.1">
    <property type="nucleotide sequence ID" value="NZ_QPJD01000010.1"/>
</dbReference>
<evidence type="ECO:0000313" key="14">
    <source>
        <dbReference type="Proteomes" id="UP000252415"/>
    </source>
</evidence>
<dbReference type="Gene3D" id="3.20.20.80">
    <property type="entry name" value="Glycosidases"/>
    <property type="match status" value="1"/>
</dbReference>
<evidence type="ECO:0000256" key="3">
    <source>
        <dbReference type="ARBA" id="ARBA00022801"/>
    </source>
</evidence>
<dbReference type="Pfam" id="PF00150">
    <property type="entry name" value="Cellulase"/>
    <property type="match status" value="1"/>
</dbReference>
<evidence type="ECO:0000256" key="5">
    <source>
        <dbReference type="ARBA" id="ARBA00023277"/>
    </source>
</evidence>
<proteinExistence type="inferred from homology"/>
<dbReference type="InterPro" id="IPR018087">
    <property type="entry name" value="Glyco_hydro_5_CS"/>
</dbReference>
<dbReference type="EMBL" id="QPJD01000010">
    <property type="protein sequence ID" value="RCW45440.1"/>
    <property type="molecule type" value="Genomic_DNA"/>
</dbReference>
<keyword evidence="3 8" id="KW-0378">Hydrolase</keyword>
<evidence type="ECO:0000256" key="2">
    <source>
        <dbReference type="ARBA" id="ARBA00022729"/>
    </source>
</evidence>
<keyword evidence="2 9" id="KW-0732">Signal</keyword>
<comment type="similarity">
    <text evidence="1 8">Belongs to the glycosyl hydrolase 5 (cellulase A) family.</text>
</comment>
<dbReference type="Proteomes" id="UP000252415">
    <property type="component" value="Unassembled WGS sequence"/>
</dbReference>
<keyword evidence="4" id="KW-0136">Cellulose degradation</keyword>
<feature type="chain" id="PRO_5016867560" evidence="9">
    <location>
        <begin position="28"/>
        <end position="569"/>
    </location>
</feature>
<gene>
    <name evidence="13" type="ORF">DFP97_11028</name>
</gene>
<comment type="caution">
    <text evidence="13">The sequence shown here is derived from an EMBL/GenBank/DDBJ whole genome shotgun (WGS) entry which is preliminary data.</text>
</comment>
<dbReference type="InterPro" id="IPR005102">
    <property type="entry name" value="Carbo-bd_X2"/>
</dbReference>
<evidence type="ECO:0000259" key="11">
    <source>
        <dbReference type="Pfam" id="PF03442"/>
    </source>
</evidence>
<dbReference type="GO" id="GO:0005576">
    <property type="term" value="C:extracellular region"/>
    <property type="evidence" value="ECO:0007669"/>
    <property type="project" value="TreeGrafter"/>
</dbReference>
<feature type="domain" description="Carbohydrate binding X2" evidence="11">
    <location>
        <begin position="375"/>
        <end position="460"/>
    </location>
</feature>
<dbReference type="Pfam" id="PF18448">
    <property type="entry name" value="CBM46"/>
    <property type="match status" value="1"/>
</dbReference>
<dbReference type="PROSITE" id="PS00659">
    <property type="entry name" value="GLYCOSYL_HYDROL_F5"/>
    <property type="match status" value="1"/>
</dbReference>
<dbReference type="OrthoDB" id="9800955at2"/>
<dbReference type="PANTHER" id="PTHR31297">
    <property type="entry name" value="GLUCAN ENDO-1,6-BETA-GLUCOSIDASE B"/>
    <property type="match status" value="1"/>
</dbReference>
<reference evidence="13 14" key="1">
    <citation type="submission" date="2018-07" db="EMBL/GenBank/DDBJ databases">
        <title>Genomic Encyclopedia of Type Strains, Phase III (KMG-III): the genomes of soil and plant-associated and newly described type strains.</title>
        <authorList>
            <person name="Whitman W."/>
        </authorList>
    </citation>
    <scope>NUCLEOTIDE SEQUENCE [LARGE SCALE GENOMIC DNA]</scope>
    <source>
        <strain evidence="13 14">CECT 7506</strain>
    </source>
</reference>
<dbReference type="PIRSF" id="PIRSF001043">
    <property type="entry name" value="Endoglucanase_B"/>
    <property type="match status" value="1"/>
</dbReference>
<dbReference type="InterPro" id="IPR040946">
    <property type="entry name" value="CBM46"/>
</dbReference>
<keyword evidence="14" id="KW-1185">Reference proteome</keyword>
<organism evidence="13 14">
    <name type="scientific">Paenibacillus prosopidis</name>
    <dbReference type="NCBI Taxonomy" id="630520"/>
    <lineage>
        <taxon>Bacteria</taxon>
        <taxon>Bacillati</taxon>
        <taxon>Bacillota</taxon>
        <taxon>Bacilli</taxon>
        <taxon>Bacillales</taxon>
        <taxon>Paenibacillaceae</taxon>
        <taxon>Paenibacillus</taxon>
    </lineage>
</organism>
<dbReference type="Gene3D" id="2.60.40.10">
    <property type="entry name" value="Immunoglobulins"/>
    <property type="match status" value="2"/>
</dbReference>
<dbReference type="AlphaFoldDB" id="A0A368VVS2"/>
<feature type="signal peptide" evidence="9">
    <location>
        <begin position="1"/>
        <end position="27"/>
    </location>
</feature>
<sequence>MSKKRSFLSIMLTLALMLALFTSTVSAAANQDENVQKVNQQEKSIQSYVNAMQPGWNLGNTFDALGSDETAWGNPRVTKEMINQIAAQGFKSIRIPITWMQHAGPGPDYTIDPAWMNRVQEVVDWSLDAGLYVMINLHHDSWMWVNTMGTNHDPVLAEYQAAWTQIANHFKKYPNKLMFESINEPSFNVDRASQFKLLEELNTAFHKIVRESGGKNAVRPLVLPTLWTNAGQEHLDSLTNTIAKLNDPNLIATIHYYGFWPFSVNIAGFTKFDETTKNDIITNADRIYDSLVAKGIPVIMGEFGLLGFDQNTGTIEHGEMLKFFEFLLHYTQSKNITHMLWDNGQHFNRNTFMWADQELYDMMKASWKGRSSTAETDLIYIKKGAAIQDAVIKLNLNGNALKAIRAGADKLRLGTDYELNGDVLTVKASLLSKLTATGQFGENAVLTAKFNSGADWHFDVLYYDTPKLQNVEGTTGDFAIPTAFNGDRLATMEAVYATGGNAGPQNWTSFKEFAYTFEPSYDTNQIKLKPNFFNEVNDGVVQLKFHFWSGEIVNYTITKNGASIVGEAS</sequence>
<dbReference type="InterPro" id="IPR017853">
    <property type="entry name" value="GH"/>
</dbReference>
<keyword evidence="5" id="KW-0119">Carbohydrate metabolism</keyword>
<dbReference type="GO" id="GO:0008422">
    <property type="term" value="F:beta-glucosidase activity"/>
    <property type="evidence" value="ECO:0007669"/>
    <property type="project" value="TreeGrafter"/>
</dbReference>
<accession>A0A368VVS2</accession>
<feature type="domain" description="Endoglucanase B carbohydrate binding" evidence="12">
    <location>
        <begin position="464"/>
        <end position="566"/>
    </location>
</feature>
<dbReference type="InterPro" id="IPR016282">
    <property type="entry name" value="Glyco_hydro_5_endoGlcnase_B"/>
</dbReference>
<dbReference type="InterPro" id="IPR013783">
    <property type="entry name" value="Ig-like_fold"/>
</dbReference>
<dbReference type="GO" id="GO:0030245">
    <property type="term" value="P:cellulose catabolic process"/>
    <property type="evidence" value="ECO:0007669"/>
    <property type="project" value="UniProtKB-KW"/>
</dbReference>
<keyword evidence="6 8" id="KW-0326">Glycosidase</keyword>
<evidence type="ECO:0000313" key="13">
    <source>
        <dbReference type="EMBL" id="RCW45440.1"/>
    </source>
</evidence>
<dbReference type="SUPFAM" id="SSF81296">
    <property type="entry name" value="E set domains"/>
    <property type="match status" value="1"/>
</dbReference>
<feature type="domain" description="Glycoside hydrolase family 5" evidence="10">
    <location>
        <begin position="69"/>
        <end position="346"/>
    </location>
</feature>
<evidence type="ECO:0000259" key="10">
    <source>
        <dbReference type="Pfam" id="PF00150"/>
    </source>
</evidence>
<evidence type="ECO:0000256" key="8">
    <source>
        <dbReference type="RuleBase" id="RU361153"/>
    </source>
</evidence>
<protein>
    <submittedName>
        <fullName evidence="13">Aryl-phospho-beta-D-glucosidase BglC (GH1 family)</fullName>
    </submittedName>
</protein>
<dbReference type="InterPro" id="IPR014756">
    <property type="entry name" value="Ig_E-set"/>
</dbReference>
<dbReference type="InterPro" id="IPR001547">
    <property type="entry name" value="Glyco_hydro_5"/>
</dbReference>
<evidence type="ECO:0000256" key="7">
    <source>
        <dbReference type="ARBA" id="ARBA00023326"/>
    </source>
</evidence>
<dbReference type="Pfam" id="PF03442">
    <property type="entry name" value="CBM_X2"/>
    <property type="match status" value="1"/>
</dbReference>
<name>A0A368VVS2_9BACL</name>
<keyword evidence="7" id="KW-0624">Polysaccharide degradation</keyword>
<dbReference type="InterPro" id="IPR050386">
    <property type="entry name" value="Glycosyl_hydrolase_5"/>
</dbReference>
<evidence type="ECO:0000256" key="9">
    <source>
        <dbReference type="SAM" id="SignalP"/>
    </source>
</evidence>
<evidence type="ECO:0000256" key="6">
    <source>
        <dbReference type="ARBA" id="ARBA00023295"/>
    </source>
</evidence>
<evidence type="ECO:0000256" key="4">
    <source>
        <dbReference type="ARBA" id="ARBA00023001"/>
    </source>
</evidence>
<evidence type="ECO:0000256" key="1">
    <source>
        <dbReference type="ARBA" id="ARBA00005641"/>
    </source>
</evidence>